<dbReference type="OrthoDB" id="5950937at2759"/>
<dbReference type="InterPro" id="IPR036397">
    <property type="entry name" value="RNaseH_sf"/>
</dbReference>
<feature type="domain" description="Tc1-like transposase DDE" evidence="1">
    <location>
        <begin position="5"/>
        <end position="131"/>
    </location>
</feature>
<dbReference type="RefSeq" id="XP_031572641.1">
    <property type="nucleotide sequence ID" value="XM_031716781.1"/>
</dbReference>
<dbReference type="InterPro" id="IPR038717">
    <property type="entry name" value="Tc1-like_DDE_dom"/>
</dbReference>
<evidence type="ECO:0000313" key="3">
    <source>
        <dbReference type="RefSeq" id="XP_031572641.1"/>
    </source>
</evidence>
<dbReference type="PANTHER" id="PTHR46564:SF1">
    <property type="entry name" value="TRANSPOSASE"/>
    <property type="match status" value="1"/>
</dbReference>
<dbReference type="GeneID" id="116306696"/>
<dbReference type="KEGG" id="aten:116306696"/>
<dbReference type="InParanoid" id="A0A6P8IYP7"/>
<sequence length="167" mass="19284">DKRIMRRFGYSFRGCPAQSLRWYGNWGPRITAIPVICSEGIIELNIRRGTTDEESFLAFVNEKLIPNLQRFDGINSRSVVVMDNAAIHRCRRVVEAINTTGALIVFLPAYSPDFNPCENIFSQAKSWIRANDVVWQVCHDPEEMVFEAFMQVSDVDIRNYLRFIGYL</sequence>
<dbReference type="AlphaFoldDB" id="A0A6P8IYP7"/>
<dbReference type="Pfam" id="PF13358">
    <property type="entry name" value="DDE_3"/>
    <property type="match status" value="1"/>
</dbReference>
<gene>
    <name evidence="3" type="primary">LOC116306696</name>
</gene>
<name>A0A6P8IYP7_ACTTE</name>
<protein>
    <submittedName>
        <fullName evidence="3">Uncharacterized protein LOC116306696</fullName>
    </submittedName>
</protein>
<reference evidence="3" key="1">
    <citation type="submission" date="2025-08" db="UniProtKB">
        <authorList>
            <consortium name="RefSeq"/>
        </authorList>
    </citation>
    <scope>IDENTIFICATION</scope>
    <source>
        <tissue evidence="3">Tentacle</tissue>
    </source>
</reference>
<evidence type="ECO:0000313" key="2">
    <source>
        <dbReference type="Proteomes" id="UP000515163"/>
    </source>
</evidence>
<dbReference type="Gene3D" id="3.30.420.10">
    <property type="entry name" value="Ribonuclease H-like superfamily/Ribonuclease H"/>
    <property type="match status" value="1"/>
</dbReference>
<dbReference type="Proteomes" id="UP000515163">
    <property type="component" value="Unplaced"/>
</dbReference>
<feature type="non-terminal residue" evidence="3">
    <location>
        <position position="1"/>
    </location>
</feature>
<dbReference type="PANTHER" id="PTHR46564">
    <property type="entry name" value="TRANSPOSASE"/>
    <property type="match status" value="1"/>
</dbReference>
<proteinExistence type="predicted"/>
<dbReference type="GO" id="GO:0003676">
    <property type="term" value="F:nucleic acid binding"/>
    <property type="evidence" value="ECO:0007669"/>
    <property type="project" value="InterPro"/>
</dbReference>
<evidence type="ECO:0000259" key="1">
    <source>
        <dbReference type="Pfam" id="PF13358"/>
    </source>
</evidence>
<accession>A0A6P8IYP7</accession>
<keyword evidence="2" id="KW-1185">Reference proteome</keyword>
<organism evidence="2 3">
    <name type="scientific">Actinia tenebrosa</name>
    <name type="common">Australian red waratah sea anemone</name>
    <dbReference type="NCBI Taxonomy" id="6105"/>
    <lineage>
        <taxon>Eukaryota</taxon>
        <taxon>Metazoa</taxon>
        <taxon>Cnidaria</taxon>
        <taxon>Anthozoa</taxon>
        <taxon>Hexacorallia</taxon>
        <taxon>Actiniaria</taxon>
        <taxon>Actiniidae</taxon>
        <taxon>Actinia</taxon>
    </lineage>
</organism>